<dbReference type="STRING" id="264198.Reut_B4071"/>
<sequence>MIPKGNAASNQSEEAADMHNKILKALLLTVATVGASAMAGHAAAQGMQDRGISGDRYGYIMRQGNPDPYTDGGNVLGKRDPYTDGGNALGKRDPFTDGANHPATTLNIAGMDQRGVSASPAHTGANA</sequence>
<protein>
    <submittedName>
        <fullName evidence="2">Uncharacterized protein</fullName>
    </submittedName>
</protein>
<dbReference type="HOGENOM" id="CLU_136209_2_0_4"/>
<accession>Q46TV7</accession>
<dbReference type="OrthoDB" id="8970312at2"/>
<gene>
    <name evidence="2" type="ordered locus">Reut_B4071</name>
</gene>
<proteinExistence type="predicted"/>
<dbReference type="AlphaFoldDB" id="Q46TV7"/>
<organism evidence="2">
    <name type="scientific">Cupriavidus pinatubonensis (strain JMP 134 / LMG 1197)</name>
    <name type="common">Cupriavidus necator (strain JMP 134)</name>
    <dbReference type="NCBI Taxonomy" id="264198"/>
    <lineage>
        <taxon>Bacteria</taxon>
        <taxon>Pseudomonadati</taxon>
        <taxon>Pseudomonadota</taxon>
        <taxon>Betaproteobacteria</taxon>
        <taxon>Burkholderiales</taxon>
        <taxon>Burkholderiaceae</taxon>
        <taxon>Cupriavidus</taxon>
    </lineage>
</organism>
<dbReference type="KEGG" id="reu:Reut_B4071"/>
<evidence type="ECO:0000313" key="2">
    <source>
        <dbReference type="EMBL" id="AAZ63427.1"/>
    </source>
</evidence>
<name>Q46TV7_CUPPJ</name>
<evidence type="ECO:0000256" key="1">
    <source>
        <dbReference type="SAM" id="MobiDB-lite"/>
    </source>
</evidence>
<reference evidence="2" key="1">
    <citation type="submission" date="2005-08" db="EMBL/GenBank/DDBJ databases">
        <title>Complete sequence of chromosome 2 of Ralstonia eutropha JMP134.</title>
        <authorList>
            <person name="Copeland A."/>
            <person name="Lucas S."/>
            <person name="Lapidus A."/>
            <person name="Barry K."/>
            <person name="Detter J.C."/>
            <person name="Glavina T."/>
            <person name="Hammon N."/>
            <person name="Israni S."/>
            <person name="Pitluck S."/>
            <person name="Goltsman E."/>
            <person name="Martinez M."/>
            <person name="Schmutz J."/>
            <person name="Larimer F."/>
            <person name="Land M."/>
            <person name="Lykidis A."/>
            <person name="Richardson P."/>
        </authorList>
    </citation>
    <scope>NUCLEOTIDE SEQUENCE [LARGE SCALE GENOMIC DNA]</scope>
    <source>
        <strain evidence="2">JMP134</strain>
    </source>
</reference>
<feature type="region of interest" description="Disordered" evidence="1">
    <location>
        <begin position="39"/>
        <end position="127"/>
    </location>
</feature>
<dbReference type="EMBL" id="CP000091">
    <property type="protein sequence ID" value="AAZ63427.1"/>
    <property type="molecule type" value="Genomic_DNA"/>
</dbReference>